<dbReference type="Gene3D" id="3.40.50.720">
    <property type="entry name" value="NAD(P)-binding Rossmann-like Domain"/>
    <property type="match status" value="1"/>
</dbReference>
<dbReference type="SUPFAM" id="SSF51735">
    <property type="entry name" value="NAD(P)-binding Rossmann-fold domains"/>
    <property type="match status" value="1"/>
</dbReference>
<dbReference type="InterPro" id="IPR013149">
    <property type="entry name" value="ADH-like_C"/>
</dbReference>
<keyword evidence="2" id="KW-0560">Oxidoreductase</keyword>
<proteinExistence type="predicted"/>
<dbReference type="EMBL" id="BCSY01000028">
    <property type="protein sequence ID" value="GAS93886.1"/>
    <property type="molecule type" value="Genomic_DNA"/>
</dbReference>
<dbReference type="InterPro" id="IPR020843">
    <property type="entry name" value="ER"/>
</dbReference>
<dbReference type="SMART" id="SM00829">
    <property type="entry name" value="PKS_ER"/>
    <property type="match status" value="1"/>
</dbReference>
<dbReference type="GO" id="GO:0008270">
    <property type="term" value="F:zinc ion binding"/>
    <property type="evidence" value="ECO:0007669"/>
    <property type="project" value="InterPro"/>
</dbReference>
<evidence type="ECO:0000313" key="4">
    <source>
        <dbReference type="EMBL" id="GAS93886.1"/>
    </source>
</evidence>
<organism evidence="4 5">
    <name type="scientific">Mycolicibacterium canariasense</name>
    <name type="common">Mycobacterium canariasense</name>
    <dbReference type="NCBI Taxonomy" id="228230"/>
    <lineage>
        <taxon>Bacteria</taxon>
        <taxon>Bacillati</taxon>
        <taxon>Actinomycetota</taxon>
        <taxon>Actinomycetes</taxon>
        <taxon>Mycobacteriales</taxon>
        <taxon>Mycobacteriaceae</taxon>
        <taxon>Mycolicibacterium</taxon>
    </lineage>
</organism>
<evidence type="ECO:0000313" key="5">
    <source>
        <dbReference type="Proteomes" id="UP000069443"/>
    </source>
</evidence>
<evidence type="ECO:0000256" key="1">
    <source>
        <dbReference type="ARBA" id="ARBA00022857"/>
    </source>
</evidence>
<accession>A0A100W9G7</accession>
<dbReference type="SUPFAM" id="SSF50129">
    <property type="entry name" value="GroES-like"/>
    <property type="match status" value="1"/>
</dbReference>
<dbReference type="OrthoDB" id="9805883at2"/>
<dbReference type="PANTHER" id="PTHR48106:SF13">
    <property type="entry name" value="QUINONE OXIDOREDUCTASE-RELATED"/>
    <property type="match status" value="1"/>
</dbReference>
<evidence type="ECO:0000259" key="3">
    <source>
        <dbReference type="SMART" id="SM00829"/>
    </source>
</evidence>
<keyword evidence="5" id="KW-1185">Reference proteome</keyword>
<protein>
    <submittedName>
        <fullName evidence="4">Alcohol dehydrogenase zinc-binding domain-containing protein</fullName>
    </submittedName>
</protein>
<dbReference type="STRING" id="228230.RMCC_0852"/>
<sequence>MTGGSMKAVRIHRHGPPECLVYEDVPIPHVGPGQVLVRNEAAGVNFADIDQRRNNYPFQPALPHLLGAEFAGVVEAVGDGVTSAAVGDRVFGFLSGAEPAAYAQYVVAAAETVRPLPPGLGYAESTALLVQGLTAYFLLRDGVRLASGESVLILAAAGGLGSMAVQLAKIRGAHPVIGAASSAEKRKIACEIGADACVDYTQSNWSKKVLDATGGRGVDAALVNVGGSAFTQAVASLAPFGRLSAYGGADKSTPIIDFTAEFAAGRLFGNQTLGFFSLYPYLHGDQHEVTAALAELADHVASGRLRIQLGVQLPLSQAAKAHRLVEDRRTTGKCVLLPWGEE</sequence>
<comment type="caution">
    <text evidence="4">The sequence shown here is derived from an EMBL/GenBank/DDBJ whole genome shotgun (WGS) entry which is preliminary data.</text>
</comment>
<dbReference type="InterPro" id="IPR013154">
    <property type="entry name" value="ADH-like_N"/>
</dbReference>
<evidence type="ECO:0000256" key="2">
    <source>
        <dbReference type="ARBA" id="ARBA00023002"/>
    </source>
</evidence>
<dbReference type="RefSeq" id="WP_062655227.1">
    <property type="nucleotide sequence ID" value="NZ_BCSY01000028.1"/>
</dbReference>
<reference evidence="5" key="1">
    <citation type="journal article" date="2016" name="Genome Announc.">
        <title>Draft Genome Sequences of Five Rapidly Growing Mycobacterium Species, M. thermoresistibile, M. fortuitum subsp. acetamidolyticum, M. canariasense, M. brisbanense, and M. novocastrense.</title>
        <authorList>
            <person name="Katahira K."/>
            <person name="Ogura Y."/>
            <person name="Gotoh Y."/>
            <person name="Hayashi T."/>
        </authorList>
    </citation>
    <scope>NUCLEOTIDE SEQUENCE [LARGE SCALE GENOMIC DNA]</scope>
    <source>
        <strain evidence="5">JCM15298</strain>
    </source>
</reference>
<dbReference type="PANTHER" id="PTHR48106">
    <property type="entry name" value="QUINONE OXIDOREDUCTASE PIG3-RELATED"/>
    <property type="match status" value="1"/>
</dbReference>
<dbReference type="GO" id="GO:0035925">
    <property type="term" value="F:mRNA 3'-UTR AU-rich region binding"/>
    <property type="evidence" value="ECO:0007669"/>
    <property type="project" value="TreeGrafter"/>
</dbReference>
<dbReference type="Pfam" id="PF08240">
    <property type="entry name" value="ADH_N"/>
    <property type="match status" value="1"/>
</dbReference>
<dbReference type="InterPro" id="IPR011032">
    <property type="entry name" value="GroES-like_sf"/>
</dbReference>
<keyword evidence="1" id="KW-0521">NADP</keyword>
<dbReference type="AlphaFoldDB" id="A0A100W9G7"/>
<dbReference type="GO" id="GO:0003960">
    <property type="term" value="F:quinone reductase (NADPH) activity"/>
    <property type="evidence" value="ECO:0007669"/>
    <property type="project" value="TreeGrafter"/>
</dbReference>
<dbReference type="GO" id="GO:0005829">
    <property type="term" value="C:cytosol"/>
    <property type="evidence" value="ECO:0007669"/>
    <property type="project" value="TreeGrafter"/>
</dbReference>
<gene>
    <name evidence="4" type="ORF">RMCC_0852</name>
</gene>
<dbReference type="PROSITE" id="PS01162">
    <property type="entry name" value="QOR_ZETA_CRYSTAL"/>
    <property type="match status" value="1"/>
</dbReference>
<dbReference type="GO" id="GO:0070402">
    <property type="term" value="F:NADPH binding"/>
    <property type="evidence" value="ECO:0007669"/>
    <property type="project" value="TreeGrafter"/>
</dbReference>
<name>A0A100W9G7_MYCCR</name>
<reference evidence="5" key="2">
    <citation type="submission" date="2016-02" db="EMBL/GenBank/DDBJ databases">
        <title>Draft genome sequence of five rapidly growing Mycobacterium species.</title>
        <authorList>
            <person name="Katahira K."/>
            <person name="Gotou Y."/>
            <person name="Iida K."/>
            <person name="Ogura Y."/>
            <person name="Hayashi T."/>
        </authorList>
    </citation>
    <scope>NUCLEOTIDE SEQUENCE [LARGE SCALE GENOMIC DNA]</scope>
    <source>
        <strain evidence="5">JCM15298</strain>
    </source>
</reference>
<dbReference type="InterPro" id="IPR036291">
    <property type="entry name" value="NAD(P)-bd_dom_sf"/>
</dbReference>
<dbReference type="Pfam" id="PF00107">
    <property type="entry name" value="ADH_zinc_N"/>
    <property type="match status" value="1"/>
</dbReference>
<dbReference type="Gene3D" id="3.90.180.10">
    <property type="entry name" value="Medium-chain alcohol dehydrogenases, catalytic domain"/>
    <property type="match status" value="1"/>
</dbReference>
<dbReference type="InterPro" id="IPR002364">
    <property type="entry name" value="Quin_OxRdtase/zeta-crystal_CS"/>
</dbReference>
<feature type="domain" description="Enoyl reductase (ER)" evidence="3">
    <location>
        <begin position="15"/>
        <end position="336"/>
    </location>
</feature>
<dbReference type="Proteomes" id="UP000069443">
    <property type="component" value="Unassembled WGS sequence"/>
</dbReference>